<protein>
    <recommendedName>
        <fullName evidence="3">Fibronectin type-III domain-containing protein</fullName>
    </recommendedName>
</protein>
<dbReference type="OrthoDB" id="5489960at2"/>
<dbReference type="PROSITE" id="PS51257">
    <property type="entry name" value="PROKAR_LIPOPROTEIN"/>
    <property type="match status" value="1"/>
</dbReference>
<evidence type="ECO:0008006" key="3">
    <source>
        <dbReference type="Google" id="ProtNLM"/>
    </source>
</evidence>
<proteinExistence type="predicted"/>
<organism evidence="1 2">
    <name type="scientific">Corallococcus terminator</name>
    <dbReference type="NCBI Taxonomy" id="2316733"/>
    <lineage>
        <taxon>Bacteria</taxon>
        <taxon>Pseudomonadati</taxon>
        <taxon>Myxococcota</taxon>
        <taxon>Myxococcia</taxon>
        <taxon>Myxococcales</taxon>
        <taxon>Cystobacterineae</taxon>
        <taxon>Myxococcaceae</taxon>
        <taxon>Corallococcus</taxon>
    </lineage>
</organism>
<reference evidence="2" key="1">
    <citation type="submission" date="2018-09" db="EMBL/GenBank/DDBJ databases">
        <authorList>
            <person name="Livingstone P.G."/>
            <person name="Whitworth D.E."/>
        </authorList>
    </citation>
    <scope>NUCLEOTIDE SEQUENCE [LARGE SCALE GENOMIC DNA]</scope>
    <source>
        <strain evidence="2">CA054A</strain>
    </source>
</reference>
<name>A0A3A8IKG9_9BACT</name>
<dbReference type="AlphaFoldDB" id="A0A3A8IKG9"/>
<gene>
    <name evidence="1" type="ORF">D7V88_23075</name>
</gene>
<comment type="caution">
    <text evidence="1">The sequence shown here is derived from an EMBL/GenBank/DDBJ whole genome shotgun (WGS) entry which is preliminary data.</text>
</comment>
<keyword evidence="2" id="KW-1185">Reference proteome</keyword>
<dbReference type="EMBL" id="RAVZ01000168">
    <property type="protein sequence ID" value="RKG83939.1"/>
    <property type="molecule type" value="Genomic_DNA"/>
</dbReference>
<evidence type="ECO:0000313" key="1">
    <source>
        <dbReference type="EMBL" id="RKG83939.1"/>
    </source>
</evidence>
<evidence type="ECO:0000313" key="2">
    <source>
        <dbReference type="Proteomes" id="UP000268094"/>
    </source>
</evidence>
<dbReference type="Proteomes" id="UP000268094">
    <property type="component" value="Unassembled WGS sequence"/>
</dbReference>
<dbReference type="RefSeq" id="WP_120542810.1">
    <property type="nucleotide sequence ID" value="NZ_RAVZ01000168.1"/>
</dbReference>
<sequence length="518" mass="55169">MSLRRLSLSLIPTCALGLGCAEPESFEQLRPPVEDPECPASTSVLVTADTRFHTGARVTAVPQDLSGRDLELLIFRGNDYDRRSGRVVSKGLCFGDVGQDAEFYVRSGTAYYRSHARRFDLSINRHGRPDAVASAITETPARLDLTGLQPWQANTSPSEPGSQLQVVSGEVELLAHLAFPTAQPGAGVTLAQGTEARASSQWGTLPVLDAAKGDRLYVNQLNEVPSGTLPSGAPLKYRTVVGSLHAPAASFTPNGDTALVLSGAMTEVRQASFAPEWNLSAFTDHRGEAHPDAVVAQGRFDVLPVTYGLMSGRVGRQGELFTLEVPGSEEGEITRRFTYGNPYPKDWDTLGSASHTFLAPTSVVVGGQSWRPHASIVVMDRLSRMTGASADPVVPGVSPPSLVRIDGVEASSVRTVSSTRPVVSWLSPRVGQARAYQVEFIQLTADAGTAPVVEFHVPFDTLTLTPPPGVLAAGATYYVRVTANGSPFFVPWLAPYVSADVLPIRSAGTFSAVFTTPS</sequence>
<accession>A0A3A8IKG9</accession>